<dbReference type="Pfam" id="PF00520">
    <property type="entry name" value="Ion_trans"/>
    <property type="match status" value="1"/>
</dbReference>
<reference evidence="14 15" key="1">
    <citation type="submission" date="2018-10" db="EMBL/GenBank/DDBJ databases">
        <title>Sinomicrobium pectinilyticum sp. nov., a pectinase-producing bacterium isolated from alkaline and saline soil, and emended description of the genus Sinomicrobium.</title>
        <authorList>
            <person name="Cheng B."/>
            <person name="Li C."/>
            <person name="Lai Q."/>
            <person name="Du M."/>
            <person name="Shao Z."/>
            <person name="Xu P."/>
            <person name="Yang C."/>
        </authorList>
    </citation>
    <scope>NUCLEOTIDE SEQUENCE [LARGE SCALE GENOMIC DNA]</scope>
    <source>
        <strain evidence="14 15">5DNS001</strain>
    </source>
</reference>
<dbReference type="GO" id="GO:0001508">
    <property type="term" value="P:action potential"/>
    <property type="evidence" value="ECO:0007669"/>
    <property type="project" value="TreeGrafter"/>
</dbReference>
<dbReference type="GO" id="GO:0005249">
    <property type="term" value="F:voltage-gated potassium channel activity"/>
    <property type="evidence" value="ECO:0007669"/>
    <property type="project" value="InterPro"/>
</dbReference>
<feature type="transmembrane region" description="Helical" evidence="12">
    <location>
        <begin position="29"/>
        <end position="48"/>
    </location>
</feature>
<name>A0A3N0E2U8_SINP1</name>
<accession>A0A3N0E2U8</accession>
<dbReference type="AlphaFoldDB" id="A0A3N0E2U8"/>
<evidence type="ECO:0000256" key="9">
    <source>
        <dbReference type="ARBA" id="ARBA00023065"/>
    </source>
</evidence>
<feature type="transmembrane region" description="Helical" evidence="12">
    <location>
        <begin position="155"/>
        <end position="176"/>
    </location>
</feature>
<dbReference type="Gene3D" id="1.20.120.350">
    <property type="entry name" value="Voltage-gated potassium channels. Chain C"/>
    <property type="match status" value="1"/>
</dbReference>
<dbReference type="SUPFAM" id="SSF81324">
    <property type="entry name" value="Voltage-gated potassium channels"/>
    <property type="match status" value="1"/>
</dbReference>
<keyword evidence="4 12" id="KW-0812">Transmembrane</keyword>
<keyword evidence="10 12" id="KW-0472">Membrane</keyword>
<keyword evidence="7" id="KW-0630">Potassium</keyword>
<feature type="transmembrane region" description="Helical" evidence="12">
    <location>
        <begin position="60"/>
        <end position="78"/>
    </location>
</feature>
<keyword evidence="15" id="KW-1185">Reference proteome</keyword>
<comment type="subcellular location">
    <subcellularLocation>
        <location evidence="1">Membrane</location>
        <topology evidence="1">Multi-pass membrane protein</topology>
    </subcellularLocation>
</comment>
<keyword evidence="6" id="KW-0851">Voltage-gated channel</keyword>
<keyword evidence="5" id="KW-0631">Potassium channel</keyword>
<dbReference type="RefSeq" id="WP_123217363.1">
    <property type="nucleotide sequence ID" value="NZ_RJTM01000117.1"/>
</dbReference>
<dbReference type="Gene3D" id="1.10.287.70">
    <property type="match status" value="1"/>
</dbReference>
<dbReference type="OrthoDB" id="9799090at2"/>
<feature type="transmembrane region" description="Helical" evidence="12">
    <location>
        <begin position="90"/>
        <end position="109"/>
    </location>
</feature>
<dbReference type="InterPro" id="IPR027359">
    <property type="entry name" value="Volt_channel_dom_sf"/>
</dbReference>
<dbReference type="GO" id="GO:0008076">
    <property type="term" value="C:voltage-gated potassium channel complex"/>
    <property type="evidence" value="ECO:0007669"/>
    <property type="project" value="InterPro"/>
</dbReference>
<gene>
    <name evidence="14" type="ORF">ED312_17705</name>
</gene>
<keyword evidence="2" id="KW-0813">Transport</keyword>
<organism evidence="14 15">
    <name type="scientific">Sinomicrobium pectinilyticum</name>
    <dbReference type="NCBI Taxonomy" id="1084421"/>
    <lineage>
        <taxon>Bacteria</taxon>
        <taxon>Pseudomonadati</taxon>
        <taxon>Bacteroidota</taxon>
        <taxon>Flavobacteriia</taxon>
        <taxon>Flavobacteriales</taxon>
        <taxon>Flavobacteriaceae</taxon>
        <taxon>Sinomicrobium</taxon>
    </lineage>
</organism>
<evidence type="ECO:0000256" key="5">
    <source>
        <dbReference type="ARBA" id="ARBA00022826"/>
    </source>
</evidence>
<dbReference type="PRINTS" id="PR00169">
    <property type="entry name" value="KCHANNEL"/>
</dbReference>
<evidence type="ECO:0000256" key="8">
    <source>
        <dbReference type="ARBA" id="ARBA00022989"/>
    </source>
</evidence>
<evidence type="ECO:0000256" key="11">
    <source>
        <dbReference type="ARBA" id="ARBA00023303"/>
    </source>
</evidence>
<evidence type="ECO:0000256" key="7">
    <source>
        <dbReference type="ARBA" id="ARBA00022958"/>
    </source>
</evidence>
<evidence type="ECO:0000256" key="1">
    <source>
        <dbReference type="ARBA" id="ARBA00004141"/>
    </source>
</evidence>
<feature type="domain" description="Ion transport" evidence="13">
    <location>
        <begin position="28"/>
        <end position="246"/>
    </location>
</feature>
<feature type="transmembrane region" description="Helical" evidence="12">
    <location>
        <begin position="215"/>
        <end position="237"/>
    </location>
</feature>
<dbReference type="InterPro" id="IPR005821">
    <property type="entry name" value="Ion_trans_dom"/>
</dbReference>
<dbReference type="Proteomes" id="UP000267469">
    <property type="component" value="Unassembled WGS sequence"/>
</dbReference>
<evidence type="ECO:0000313" key="14">
    <source>
        <dbReference type="EMBL" id="RNL82162.1"/>
    </source>
</evidence>
<evidence type="ECO:0000256" key="2">
    <source>
        <dbReference type="ARBA" id="ARBA00022448"/>
    </source>
</evidence>
<dbReference type="PANTHER" id="PTHR11537:SF254">
    <property type="entry name" value="POTASSIUM VOLTAGE-GATED CHANNEL PROTEIN SHAB"/>
    <property type="match status" value="1"/>
</dbReference>
<keyword evidence="8 12" id="KW-1133">Transmembrane helix</keyword>
<dbReference type="PANTHER" id="PTHR11537">
    <property type="entry name" value="VOLTAGE-GATED POTASSIUM CHANNEL"/>
    <property type="match status" value="1"/>
</dbReference>
<keyword evidence="9" id="KW-0406">Ion transport</keyword>
<comment type="caution">
    <text evidence="14">The sequence shown here is derived from an EMBL/GenBank/DDBJ whole genome shotgun (WGS) entry which is preliminary data.</text>
</comment>
<sequence length="297" mass="33595">MKEEKSKYEIWKQKTHIIIYGVNTPAGRIFDLVILFLIMLSIFIVMMESVAEVDKKYHDLLLIAEWIITVIFTIEYILRIVTIKKPWSYIFSFYGIIDLIAILPMYLSYFFTNTHVLATIRSLRLLRVFRILKLMRFIGEASQLRDALKASRTKIAVFLYTVLIVSVVIGSLMFIIEEGEGSGFTSIPRSIYWTIVTLTTVGYGDIAPQTELGQFIAVLIMILGYGIIAVPTGIVTVEYAKSQRKKADEVTDPGQEAKECIGCNTKNFNAEANYCYNCGAPLPPAINNAQNANRSDQ</sequence>
<evidence type="ECO:0000256" key="10">
    <source>
        <dbReference type="ARBA" id="ARBA00023136"/>
    </source>
</evidence>
<evidence type="ECO:0000256" key="12">
    <source>
        <dbReference type="SAM" id="Phobius"/>
    </source>
</evidence>
<evidence type="ECO:0000256" key="6">
    <source>
        <dbReference type="ARBA" id="ARBA00022882"/>
    </source>
</evidence>
<dbReference type="InterPro" id="IPR028325">
    <property type="entry name" value="VG_K_chnl"/>
</dbReference>
<dbReference type="EMBL" id="RJTM01000117">
    <property type="protein sequence ID" value="RNL82162.1"/>
    <property type="molecule type" value="Genomic_DNA"/>
</dbReference>
<evidence type="ECO:0000256" key="4">
    <source>
        <dbReference type="ARBA" id="ARBA00022692"/>
    </source>
</evidence>
<evidence type="ECO:0000259" key="13">
    <source>
        <dbReference type="Pfam" id="PF00520"/>
    </source>
</evidence>
<evidence type="ECO:0000313" key="15">
    <source>
        <dbReference type="Proteomes" id="UP000267469"/>
    </source>
</evidence>
<evidence type="ECO:0000256" key="3">
    <source>
        <dbReference type="ARBA" id="ARBA00022538"/>
    </source>
</evidence>
<keyword evidence="3" id="KW-0633">Potassium transport</keyword>
<keyword evidence="11" id="KW-0407">Ion channel</keyword>
<protein>
    <submittedName>
        <fullName evidence="14">Ion transporter</fullName>
    </submittedName>
</protein>
<proteinExistence type="predicted"/>